<protein>
    <recommendedName>
        <fullName evidence="1">HTH cro/C1-type domain-containing protein</fullName>
    </recommendedName>
</protein>
<dbReference type="SUPFAM" id="SSF47413">
    <property type="entry name" value="lambda repressor-like DNA-binding domains"/>
    <property type="match status" value="1"/>
</dbReference>
<gene>
    <name evidence="2" type="ORF">GCM10010976_20350</name>
</gene>
<evidence type="ECO:0000313" key="2">
    <source>
        <dbReference type="EMBL" id="GGG48946.1"/>
    </source>
</evidence>
<dbReference type="CDD" id="cd00093">
    <property type="entry name" value="HTH_XRE"/>
    <property type="match status" value="1"/>
</dbReference>
<reference evidence="2" key="1">
    <citation type="journal article" date="2014" name="Int. J. Syst. Evol. Microbiol.">
        <title>Complete genome sequence of Corynebacterium casei LMG S-19264T (=DSM 44701T), isolated from a smear-ripened cheese.</title>
        <authorList>
            <consortium name="US DOE Joint Genome Institute (JGI-PGF)"/>
            <person name="Walter F."/>
            <person name="Albersmeier A."/>
            <person name="Kalinowski J."/>
            <person name="Ruckert C."/>
        </authorList>
    </citation>
    <scope>NUCLEOTIDE SEQUENCE</scope>
    <source>
        <strain evidence="2">CGMCC 1.12751</strain>
    </source>
</reference>
<dbReference type="InterPro" id="IPR001387">
    <property type="entry name" value="Cro/C1-type_HTH"/>
</dbReference>
<evidence type="ECO:0000313" key="3">
    <source>
        <dbReference type="Proteomes" id="UP000625976"/>
    </source>
</evidence>
<dbReference type="InterPro" id="IPR010982">
    <property type="entry name" value="Lambda_DNA-bd_dom_sf"/>
</dbReference>
<dbReference type="EMBL" id="BMFQ01000002">
    <property type="protein sequence ID" value="GGG48946.1"/>
    <property type="molecule type" value="Genomic_DNA"/>
</dbReference>
<dbReference type="GO" id="GO:0003677">
    <property type="term" value="F:DNA binding"/>
    <property type="evidence" value="ECO:0007669"/>
    <property type="project" value="InterPro"/>
</dbReference>
<dbReference type="Gene3D" id="1.10.260.40">
    <property type="entry name" value="lambda repressor-like DNA-binding domains"/>
    <property type="match status" value="1"/>
</dbReference>
<proteinExistence type="predicted"/>
<sequence length="108" mass="12672">MCTIINNYAIFTIFVYYNKQFMIDTVTIKEVKLQLGELCKQKRQSYEMSQEDLADALELSRYTIQKFENGKNATIDTVLKIANHFDLLENLYQALKDLENTNDINSLY</sequence>
<dbReference type="Proteomes" id="UP000625976">
    <property type="component" value="Unassembled WGS sequence"/>
</dbReference>
<comment type="caution">
    <text evidence="2">The sequence shown here is derived from an EMBL/GenBank/DDBJ whole genome shotgun (WGS) entry which is preliminary data.</text>
</comment>
<dbReference type="Pfam" id="PF01381">
    <property type="entry name" value="HTH_3"/>
    <property type="match status" value="1"/>
</dbReference>
<reference evidence="2" key="2">
    <citation type="submission" date="2020-09" db="EMBL/GenBank/DDBJ databases">
        <authorList>
            <person name="Sun Q."/>
            <person name="Zhou Y."/>
        </authorList>
    </citation>
    <scope>NUCLEOTIDE SEQUENCE</scope>
    <source>
        <strain evidence="2">CGMCC 1.12751</strain>
    </source>
</reference>
<keyword evidence="3" id="KW-1185">Reference proteome</keyword>
<dbReference type="AlphaFoldDB" id="A0A917GK63"/>
<dbReference type="SMART" id="SM00530">
    <property type="entry name" value="HTH_XRE"/>
    <property type="match status" value="1"/>
</dbReference>
<name>A0A917GK63_9FLAO</name>
<feature type="domain" description="HTH cro/C1-type" evidence="1">
    <location>
        <begin position="40"/>
        <end position="91"/>
    </location>
</feature>
<evidence type="ECO:0000259" key="1">
    <source>
        <dbReference type="PROSITE" id="PS50943"/>
    </source>
</evidence>
<dbReference type="PROSITE" id="PS50943">
    <property type="entry name" value="HTH_CROC1"/>
    <property type="match status" value="1"/>
</dbReference>
<accession>A0A917GK63</accession>
<organism evidence="2 3">
    <name type="scientific">Bizionia arctica</name>
    <dbReference type="NCBI Taxonomy" id="1495645"/>
    <lineage>
        <taxon>Bacteria</taxon>
        <taxon>Pseudomonadati</taxon>
        <taxon>Bacteroidota</taxon>
        <taxon>Flavobacteriia</taxon>
        <taxon>Flavobacteriales</taxon>
        <taxon>Flavobacteriaceae</taxon>
        <taxon>Bizionia</taxon>
    </lineage>
</organism>